<reference evidence="2" key="3">
    <citation type="submission" date="2015-06" db="UniProtKB">
        <authorList>
            <consortium name="EnsemblMetazoa"/>
        </authorList>
    </citation>
    <scope>IDENTIFICATION</scope>
</reference>
<dbReference type="OrthoDB" id="6421164at2759"/>
<sequence>MEVNGDVSIEQSEQLLDLPDCLDTSSDVKSSWHLLGYSTTMFYLVLPSNSSFDFYPDNTVANYTIRLPRDIELSGDWEVGLEEIQYSHNWFSIQPSDAVVFAYSLGSESSDGGENDEWHYRKLDPGYYANKGEIVDAMGKELKRSGVVGEWDISWDAKNDVVCLNIPANMKFMMDKDLNPLLGFSEKSGLLSLHSSTKSYSTSKGTLNQHLSALYVYCNIVKPRVVGDSMAGNGLDVYGGVSSQKGHGLGSIFGGLFRGAMPILKNVGKAVGKQILNSGLAVANDVAYRARV</sequence>
<gene>
    <name evidence="1" type="ORF">CAPTEDRAFT_198373</name>
</gene>
<reference evidence="1 3" key="2">
    <citation type="journal article" date="2013" name="Nature">
        <title>Insights into bilaterian evolution from three spiralian genomes.</title>
        <authorList>
            <person name="Simakov O."/>
            <person name="Marletaz F."/>
            <person name="Cho S.J."/>
            <person name="Edsinger-Gonzales E."/>
            <person name="Havlak P."/>
            <person name="Hellsten U."/>
            <person name="Kuo D.H."/>
            <person name="Larsson T."/>
            <person name="Lv J."/>
            <person name="Arendt D."/>
            <person name="Savage R."/>
            <person name="Osoegawa K."/>
            <person name="de Jong P."/>
            <person name="Grimwood J."/>
            <person name="Chapman J.A."/>
            <person name="Shapiro H."/>
            <person name="Aerts A."/>
            <person name="Otillar R.P."/>
            <person name="Terry A.Y."/>
            <person name="Boore J.L."/>
            <person name="Grigoriev I.V."/>
            <person name="Lindberg D.R."/>
            <person name="Seaver E.C."/>
            <person name="Weisblat D.A."/>
            <person name="Putnam N.H."/>
            <person name="Rokhsar D.S."/>
        </authorList>
    </citation>
    <scope>NUCLEOTIDE SEQUENCE</scope>
    <source>
        <strain evidence="1 3">I ESC-2004</strain>
    </source>
</reference>
<dbReference type="Proteomes" id="UP000014760">
    <property type="component" value="Unassembled WGS sequence"/>
</dbReference>
<reference evidence="3" key="1">
    <citation type="submission" date="2012-12" db="EMBL/GenBank/DDBJ databases">
        <authorList>
            <person name="Hellsten U."/>
            <person name="Grimwood J."/>
            <person name="Chapman J.A."/>
            <person name="Shapiro H."/>
            <person name="Aerts A."/>
            <person name="Otillar R.P."/>
            <person name="Terry A.Y."/>
            <person name="Boore J.L."/>
            <person name="Simakov O."/>
            <person name="Marletaz F."/>
            <person name="Cho S.-J."/>
            <person name="Edsinger-Gonzales E."/>
            <person name="Havlak P."/>
            <person name="Kuo D.-H."/>
            <person name="Larsson T."/>
            <person name="Lv J."/>
            <person name="Arendt D."/>
            <person name="Savage R."/>
            <person name="Osoegawa K."/>
            <person name="de Jong P."/>
            <person name="Lindberg D.R."/>
            <person name="Seaver E.C."/>
            <person name="Weisblat D.A."/>
            <person name="Putnam N.H."/>
            <person name="Grigoriev I.V."/>
            <person name="Rokhsar D.S."/>
        </authorList>
    </citation>
    <scope>NUCLEOTIDE SEQUENCE</scope>
    <source>
        <strain evidence="3">I ESC-2004</strain>
    </source>
</reference>
<keyword evidence="3" id="KW-1185">Reference proteome</keyword>
<evidence type="ECO:0000313" key="1">
    <source>
        <dbReference type="EMBL" id="ELT89958.1"/>
    </source>
</evidence>
<organism evidence="1">
    <name type="scientific">Capitella teleta</name>
    <name type="common">Polychaete worm</name>
    <dbReference type="NCBI Taxonomy" id="283909"/>
    <lineage>
        <taxon>Eukaryota</taxon>
        <taxon>Metazoa</taxon>
        <taxon>Spiralia</taxon>
        <taxon>Lophotrochozoa</taxon>
        <taxon>Annelida</taxon>
        <taxon>Polychaeta</taxon>
        <taxon>Sedentaria</taxon>
        <taxon>Scolecida</taxon>
        <taxon>Capitellidae</taxon>
        <taxon>Capitella</taxon>
    </lineage>
</organism>
<dbReference type="EMBL" id="AMQN01014624">
    <property type="status" value="NOT_ANNOTATED_CDS"/>
    <property type="molecule type" value="Genomic_DNA"/>
</dbReference>
<name>R7T946_CAPTE</name>
<dbReference type="EMBL" id="KB311106">
    <property type="protein sequence ID" value="ELT89958.1"/>
    <property type="molecule type" value="Genomic_DNA"/>
</dbReference>
<dbReference type="HOGENOM" id="CLU_953921_0_0_1"/>
<proteinExistence type="predicted"/>
<evidence type="ECO:0000313" key="2">
    <source>
        <dbReference type="EnsemblMetazoa" id="CapteP198373"/>
    </source>
</evidence>
<protein>
    <submittedName>
        <fullName evidence="1 2">Uncharacterized protein</fullName>
    </submittedName>
</protein>
<dbReference type="AlphaFoldDB" id="R7T946"/>
<dbReference type="EnsemblMetazoa" id="CapteT198373">
    <property type="protein sequence ID" value="CapteP198373"/>
    <property type="gene ID" value="CapteG198373"/>
</dbReference>
<accession>R7T946</accession>
<evidence type="ECO:0000313" key="3">
    <source>
        <dbReference type="Proteomes" id="UP000014760"/>
    </source>
</evidence>